<evidence type="ECO:0000256" key="4">
    <source>
        <dbReference type="ARBA" id="ARBA00022989"/>
    </source>
</evidence>
<dbReference type="Gene3D" id="3.30.450.20">
    <property type="entry name" value="PAS domain"/>
    <property type="match status" value="2"/>
</dbReference>
<dbReference type="Proteomes" id="UP001141336">
    <property type="component" value="Unassembled WGS sequence"/>
</dbReference>
<reference evidence="7" key="1">
    <citation type="submission" date="2022-12" db="EMBL/GenBank/DDBJ databases">
        <title>Isolation and characterisation of novel Methanocorpusculum spp. from native Australian herbivores indicates the genus is ancestrally host-associated.</title>
        <authorList>
            <person name="Volmer J.G."/>
            <person name="Soo R.M."/>
            <person name="Evans P.N."/>
            <person name="Hoedt E.C."/>
            <person name="Astorga Alsina A.L."/>
            <person name="Woodcroft B.J."/>
            <person name="Tyson G.W."/>
            <person name="Hugenholtz P."/>
            <person name="Morrison M."/>
        </authorList>
    </citation>
    <scope>NUCLEOTIDE SEQUENCE</scope>
    <source>
        <strain evidence="7">CW153</strain>
    </source>
</reference>
<evidence type="ECO:0000256" key="1">
    <source>
        <dbReference type="ARBA" id="ARBA00004651"/>
    </source>
</evidence>
<keyword evidence="2" id="KW-1003">Cell membrane</keyword>
<comment type="subcellular location">
    <subcellularLocation>
        <location evidence="1">Cell membrane</location>
        <topology evidence="1">Multi-pass membrane protein</topology>
    </subcellularLocation>
</comment>
<evidence type="ECO:0000313" key="7">
    <source>
        <dbReference type="EMBL" id="MCZ0862030.1"/>
    </source>
</evidence>
<evidence type="ECO:0000259" key="6">
    <source>
        <dbReference type="SMART" id="SM01049"/>
    </source>
</evidence>
<keyword evidence="8" id="KW-1185">Reference proteome</keyword>
<feature type="domain" description="Single Cache" evidence="6">
    <location>
        <begin position="260"/>
        <end position="345"/>
    </location>
</feature>
<keyword evidence="4" id="KW-1133">Transmembrane helix</keyword>
<keyword evidence="5" id="KW-0472">Membrane</keyword>
<protein>
    <submittedName>
        <fullName evidence="7">Cache domain-containing protein</fullName>
    </submittedName>
</protein>
<dbReference type="SMART" id="SM01049">
    <property type="entry name" value="Cache_2"/>
    <property type="match status" value="2"/>
</dbReference>
<gene>
    <name evidence="7" type="ORF">O0S09_02010</name>
</gene>
<sequence length="533" mass="59422">MYLFPVSNAPPEVMAALDHFSESVFARCNELDVELTGAAADLSGISSTDISGISAVLMKIYSNHPYAVGISRVGPNGEEYASLPLYSLTGMEMSSSFWEFNETSFAKNNATILMEPLYSTTYGEILHFRHPVYTPEGEYDGWIGASFIMTYIVDTSEDYFSYGHANNYFPALYDAEGNILYYPTQEIIGDNIRTLSREDSEVLLHTDAIFTQPDGMMKYLFTPFNPGPLVEYTTVWKTITVCGRDLKPNIIVYEVEDWNQNFSEDLAIDDLSNLVFQMYQYGKANGIEATTAEIQNPRGKFAVDPNIILFAYDMNATNLAHSLTPDRIGKNQMNAGDAYGLRYISRMVDLCEQGGGFVHYYKPVGEPSGSVSVLMISYVLPVNREWFVGAAYPIMFASPDPKKRDKLNTLVVAAQQYVRDQGKDAALSEFTASNSSFQLKDISLMAMDYNGNVLSAPVQLNVTGTNAFGFTNAHGVSSMRELVILAKQGGNYLLMDTANQNGMNTMYLFYVEPVNNEWCLISWTELNTFVEGR</sequence>
<evidence type="ECO:0000256" key="5">
    <source>
        <dbReference type="ARBA" id="ARBA00023136"/>
    </source>
</evidence>
<evidence type="ECO:0000256" key="3">
    <source>
        <dbReference type="ARBA" id="ARBA00022692"/>
    </source>
</evidence>
<evidence type="ECO:0000256" key="2">
    <source>
        <dbReference type="ARBA" id="ARBA00022475"/>
    </source>
</evidence>
<organism evidence="7 8">
    <name type="scientific">Methanocorpusculum vombati</name>
    <dbReference type="NCBI Taxonomy" id="3002864"/>
    <lineage>
        <taxon>Archaea</taxon>
        <taxon>Methanobacteriati</taxon>
        <taxon>Methanobacteriota</taxon>
        <taxon>Stenosarchaea group</taxon>
        <taxon>Methanomicrobia</taxon>
        <taxon>Methanomicrobiales</taxon>
        <taxon>Methanocorpusculaceae</taxon>
        <taxon>Methanocorpusculum</taxon>
    </lineage>
</organism>
<dbReference type="Pfam" id="PF17200">
    <property type="entry name" value="sCache_2"/>
    <property type="match status" value="1"/>
</dbReference>
<evidence type="ECO:0000313" key="8">
    <source>
        <dbReference type="Proteomes" id="UP001141336"/>
    </source>
</evidence>
<accession>A0ABT4IJV2</accession>
<dbReference type="EMBL" id="JAPTGC010000002">
    <property type="protein sequence ID" value="MCZ0862030.1"/>
    <property type="molecule type" value="Genomic_DNA"/>
</dbReference>
<keyword evidence="3" id="KW-0812">Transmembrane</keyword>
<name>A0ABT4IJV2_9EURY</name>
<dbReference type="InterPro" id="IPR033480">
    <property type="entry name" value="sCache_2"/>
</dbReference>
<comment type="caution">
    <text evidence="7">The sequence shown here is derived from an EMBL/GenBank/DDBJ whole genome shotgun (WGS) entry which is preliminary data.</text>
</comment>
<dbReference type="RefSeq" id="WP_268922242.1">
    <property type="nucleotide sequence ID" value="NZ_JAPTGC010000002.1"/>
</dbReference>
<proteinExistence type="predicted"/>
<feature type="domain" description="Single Cache" evidence="6">
    <location>
        <begin position="402"/>
        <end position="480"/>
    </location>
</feature>